<evidence type="ECO:0000313" key="1">
    <source>
        <dbReference type="EMBL" id="KAJ8307648.1"/>
    </source>
</evidence>
<evidence type="ECO:0000313" key="2">
    <source>
        <dbReference type="Proteomes" id="UP001217089"/>
    </source>
</evidence>
<proteinExistence type="predicted"/>
<accession>A0ABQ9EWI4</accession>
<sequence>SCDKNYETSVLILQSHVFKSTFILHRGERPGSETGTSVLQMGQGKVLGLFTSALEVLNTEREITLKPIFYKRLEFCLLTSQ</sequence>
<organism evidence="1 2">
    <name type="scientific">Tegillarca granosa</name>
    <name type="common">Malaysian cockle</name>
    <name type="synonym">Anadara granosa</name>
    <dbReference type="NCBI Taxonomy" id="220873"/>
    <lineage>
        <taxon>Eukaryota</taxon>
        <taxon>Metazoa</taxon>
        <taxon>Spiralia</taxon>
        <taxon>Lophotrochozoa</taxon>
        <taxon>Mollusca</taxon>
        <taxon>Bivalvia</taxon>
        <taxon>Autobranchia</taxon>
        <taxon>Pteriomorphia</taxon>
        <taxon>Arcoida</taxon>
        <taxon>Arcoidea</taxon>
        <taxon>Arcidae</taxon>
        <taxon>Tegillarca</taxon>
    </lineage>
</organism>
<dbReference type="Proteomes" id="UP001217089">
    <property type="component" value="Unassembled WGS sequence"/>
</dbReference>
<feature type="non-terminal residue" evidence="1">
    <location>
        <position position="1"/>
    </location>
</feature>
<name>A0ABQ9EWI4_TEGGR</name>
<dbReference type="EMBL" id="JARBDR010000769">
    <property type="protein sequence ID" value="KAJ8307648.1"/>
    <property type="molecule type" value="Genomic_DNA"/>
</dbReference>
<comment type="caution">
    <text evidence="1">The sequence shown here is derived from an EMBL/GenBank/DDBJ whole genome shotgun (WGS) entry which is preliminary data.</text>
</comment>
<gene>
    <name evidence="1" type="ORF">KUTeg_014796</name>
</gene>
<protein>
    <submittedName>
        <fullName evidence="1">Uncharacterized protein</fullName>
    </submittedName>
</protein>
<reference evidence="1 2" key="1">
    <citation type="submission" date="2022-12" db="EMBL/GenBank/DDBJ databases">
        <title>Chromosome-level genome of Tegillarca granosa.</title>
        <authorList>
            <person name="Kim J."/>
        </authorList>
    </citation>
    <scope>NUCLEOTIDE SEQUENCE [LARGE SCALE GENOMIC DNA]</scope>
    <source>
        <strain evidence="1">Teg-2019</strain>
        <tissue evidence="1">Adductor muscle</tissue>
    </source>
</reference>
<keyword evidence="2" id="KW-1185">Reference proteome</keyword>